<dbReference type="InterPro" id="IPR003593">
    <property type="entry name" value="AAA+_ATPase"/>
</dbReference>
<dbReference type="SMART" id="SM00930">
    <property type="entry name" value="NIL"/>
    <property type="match status" value="1"/>
</dbReference>
<keyword evidence="2 5" id="KW-0067">ATP-binding</keyword>
<dbReference type="SUPFAM" id="SSF55021">
    <property type="entry name" value="ACT-like"/>
    <property type="match status" value="1"/>
</dbReference>
<gene>
    <name evidence="5" type="ORF">GGR24_002449</name>
</gene>
<dbReference type="Pfam" id="PF00005">
    <property type="entry name" value="ABC_tran"/>
    <property type="match status" value="1"/>
</dbReference>
<keyword evidence="3" id="KW-0813">Transport</keyword>
<dbReference type="Gene3D" id="3.30.70.260">
    <property type="match status" value="1"/>
</dbReference>
<evidence type="ECO:0000256" key="2">
    <source>
        <dbReference type="ARBA" id="ARBA00022840"/>
    </source>
</evidence>
<dbReference type="EMBL" id="JACIDR010000003">
    <property type="protein sequence ID" value="MBB3973779.1"/>
    <property type="molecule type" value="Genomic_DNA"/>
</dbReference>
<dbReference type="SUPFAM" id="SSF52540">
    <property type="entry name" value="P-loop containing nucleoside triphosphate hydrolases"/>
    <property type="match status" value="1"/>
</dbReference>
<proteinExistence type="predicted"/>
<dbReference type="InterPro" id="IPR015854">
    <property type="entry name" value="ABC_transpr_LolD-like"/>
</dbReference>
<accession>A0A7W6D0S8</accession>
<dbReference type="Proteomes" id="UP000528964">
    <property type="component" value="Unassembled WGS sequence"/>
</dbReference>
<evidence type="ECO:0000256" key="3">
    <source>
        <dbReference type="ARBA" id="ARBA00022970"/>
    </source>
</evidence>
<dbReference type="AlphaFoldDB" id="A0A7W6D0S8"/>
<dbReference type="SMART" id="SM00382">
    <property type="entry name" value="AAA"/>
    <property type="match status" value="1"/>
</dbReference>
<organism evidence="5 6">
    <name type="scientific">Hansschlegelia beijingensis</name>
    <dbReference type="NCBI Taxonomy" id="1133344"/>
    <lineage>
        <taxon>Bacteria</taxon>
        <taxon>Pseudomonadati</taxon>
        <taxon>Pseudomonadota</taxon>
        <taxon>Alphaproteobacteria</taxon>
        <taxon>Hyphomicrobiales</taxon>
        <taxon>Methylopilaceae</taxon>
        <taxon>Hansschlegelia</taxon>
    </lineage>
</organism>
<evidence type="ECO:0000313" key="5">
    <source>
        <dbReference type="EMBL" id="MBB3973779.1"/>
    </source>
</evidence>
<dbReference type="Pfam" id="PF09383">
    <property type="entry name" value="NIL"/>
    <property type="match status" value="1"/>
</dbReference>
<name>A0A7W6D0S8_9HYPH</name>
<dbReference type="PANTHER" id="PTHR24220:SF685">
    <property type="entry name" value="ABC TRANSPORTER RELATED"/>
    <property type="match status" value="1"/>
</dbReference>
<sequence>MNAPLRLAPTPIFAEPLLRLQDLHMSYALRDGGERLALAGVSLDLPAGEVLALIGSCGSGKSTLAQLAAGLAAPTAGLVAFEGLDIAAAGPRARRGIAILDASPDLPCGRTLRDIVAERRAVCAHGQAPGLELARLFELLDMEADLDRYPDELSEGGRRRAALARALAGNPRLLILDEVTAGLDPEVAGFFLTALTRVNAETGLTILLITHDMTAVTAIAPRVAVLDGGRLVEQGSTARVLARPEHPVTRRFAAAATGATLPPFLAEKLQDEPTPRGRALIRLAFEGVSATRPVLTSVARELGFDLGIVAGSLGAAGGEPYGVLIVAAPCDEPYFTAAVERLEDAELAVEVLGFVA</sequence>
<reference evidence="5 6" key="1">
    <citation type="submission" date="2020-08" db="EMBL/GenBank/DDBJ databases">
        <title>Genomic Encyclopedia of Type Strains, Phase IV (KMG-IV): sequencing the most valuable type-strain genomes for metagenomic binning, comparative biology and taxonomic classification.</title>
        <authorList>
            <person name="Goeker M."/>
        </authorList>
    </citation>
    <scope>NUCLEOTIDE SEQUENCE [LARGE SCALE GENOMIC DNA]</scope>
    <source>
        <strain evidence="5 6">DSM 25481</strain>
    </source>
</reference>
<dbReference type="InterPro" id="IPR027417">
    <property type="entry name" value="P-loop_NTPase"/>
</dbReference>
<dbReference type="InterPro" id="IPR003439">
    <property type="entry name" value="ABC_transporter-like_ATP-bd"/>
</dbReference>
<dbReference type="PROSITE" id="PS50893">
    <property type="entry name" value="ABC_TRANSPORTER_2"/>
    <property type="match status" value="1"/>
</dbReference>
<keyword evidence="1" id="KW-0547">Nucleotide-binding</keyword>
<dbReference type="InterPro" id="IPR018449">
    <property type="entry name" value="NIL_domain"/>
</dbReference>
<dbReference type="GO" id="GO:0005886">
    <property type="term" value="C:plasma membrane"/>
    <property type="evidence" value="ECO:0007669"/>
    <property type="project" value="TreeGrafter"/>
</dbReference>
<evidence type="ECO:0000259" key="4">
    <source>
        <dbReference type="PROSITE" id="PS50893"/>
    </source>
</evidence>
<protein>
    <submittedName>
        <fullName evidence="5">D-methionine transport system ATP-binding protein</fullName>
    </submittedName>
</protein>
<dbReference type="PANTHER" id="PTHR24220">
    <property type="entry name" value="IMPORT ATP-BINDING PROTEIN"/>
    <property type="match status" value="1"/>
</dbReference>
<keyword evidence="3" id="KW-0029">Amino-acid transport</keyword>
<dbReference type="InterPro" id="IPR045865">
    <property type="entry name" value="ACT-like_dom_sf"/>
</dbReference>
<dbReference type="GO" id="GO:0022857">
    <property type="term" value="F:transmembrane transporter activity"/>
    <property type="evidence" value="ECO:0007669"/>
    <property type="project" value="TreeGrafter"/>
</dbReference>
<dbReference type="Gene3D" id="3.40.50.300">
    <property type="entry name" value="P-loop containing nucleotide triphosphate hydrolases"/>
    <property type="match status" value="1"/>
</dbReference>
<dbReference type="GO" id="GO:0006865">
    <property type="term" value="P:amino acid transport"/>
    <property type="evidence" value="ECO:0007669"/>
    <property type="project" value="UniProtKB-KW"/>
</dbReference>
<feature type="domain" description="ABC transporter" evidence="4">
    <location>
        <begin position="18"/>
        <end position="253"/>
    </location>
</feature>
<keyword evidence="6" id="KW-1185">Reference proteome</keyword>
<dbReference type="RefSeq" id="WP_183395619.1">
    <property type="nucleotide sequence ID" value="NZ_JACIDR010000003.1"/>
</dbReference>
<evidence type="ECO:0000313" key="6">
    <source>
        <dbReference type="Proteomes" id="UP000528964"/>
    </source>
</evidence>
<dbReference type="GO" id="GO:0005524">
    <property type="term" value="F:ATP binding"/>
    <property type="evidence" value="ECO:0007669"/>
    <property type="project" value="UniProtKB-KW"/>
</dbReference>
<dbReference type="GO" id="GO:0016887">
    <property type="term" value="F:ATP hydrolysis activity"/>
    <property type="evidence" value="ECO:0007669"/>
    <property type="project" value="InterPro"/>
</dbReference>
<evidence type="ECO:0000256" key="1">
    <source>
        <dbReference type="ARBA" id="ARBA00022741"/>
    </source>
</evidence>
<comment type="caution">
    <text evidence="5">The sequence shown here is derived from an EMBL/GenBank/DDBJ whole genome shotgun (WGS) entry which is preliminary data.</text>
</comment>